<evidence type="ECO:0000313" key="4">
    <source>
        <dbReference type="Proteomes" id="UP000054266"/>
    </source>
</evidence>
<accession>A0A0D2GL74</accession>
<dbReference type="EMBL" id="KN846956">
    <property type="protein sequence ID" value="KIW73114.1"/>
    <property type="molecule type" value="Genomic_DNA"/>
</dbReference>
<dbReference type="Gene3D" id="3.20.20.100">
    <property type="entry name" value="NADP-dependent oxidoreductase domain"/>
    <property type="match status" value="1"/>
</dbReference>
<feature type="domain" description="NADP-dependent oxidoreductase" evidence="2">
    <location>
        <begin position="20"/>
        <end position="317"/>
    </location>
</feature>
<keyword evidence="4" id="KW-1185">Reference proteome</keyword>
<dbReference type="CDD" id="cd19144">
    <property type="entry name" value="AKR_AKR13A1"/>
    <property type="match status" value="1"/>
</dbReference>
<dbReference type="AlphaFoldDB" id="A0A0D2GL74"/>
<keyword evidence="1" id="KW-0560">Oxidoreductase</keyword>
<dbReference type="PANTHER" id="PTHR43625:SF40">
    <property type="entry name" value="ALDO-KETO REDUCTASE YAKC [NADP(+)]"/>
    <property type="match status" value="1"/>
</dbReference>
<dbReference type="PANTHER" id="PTHR43625">
    <property type="entry name" value="AFLATOXIN B1 ALDEHYDE REDUCTASE"/>
    <property type="match status" value="1"/>
</dbReference>
<sequence length="344" mass="38627">MAPQLPTRKLGKNGPEVTALGFGLMGLSAFYGTPKPDEERYAFLDHVYNSGERFWDTADMYGDNEDLLGRWFKKNPGRREEIFLCTKFANYVDPKTGERSVRNEPEYIRQAVDSSLSRLGVDHIDLYYCHRVQANQPIEITVKAMKELQDAGKVKYLGLSECSAETLRRACKVVHIDAVQIEYSPFSMDIENPQINLLKTCRELGVAVVAYSPLGRGFLTGSIRSRNDFEQGDFRTFAPRFSEENFPKNLKLVDDLKALANEKGCTPGQLVLAFLMAQGDDIIPIPGTTKVKNFDENMGALNVRISKEDNAKIRKVIDAAEVHGARYPEAFGKALFVDTVPLKE</sequence>
<dbReference type="InterPro" id="IPR050791">
    <property type="entry name" value="Aldo-Keto_reductase"/>
</dbReference>
<gene>
    <name evidence="3" type="ORF">PV04_01257</name>
</gene>
<dbReference type="GO" id="GO:0005737">
    <property type="term" value="C:cytoplasm"/>
    <property type="evidence" value="ECO:0007669"/>
    <property type="project" value="TreeGrafter"/>
</dbReference>
<dbReference type="InterPro" id="IPR023210">
    <property type="entry name" value="NADP_OxRdtase_dom"/>
</dbReference>
<evidence type="ECO:0000256" key="1">
    <source>
        <dbReference type="ARBA" id="ARBA00023002"/>
    </source>
</evidence>
<dbReference type="Pfam" id="PF00248">
    <property type="entry name" value="Aldo_ket_red"/>
    <property type="match status" value="1"/>
</dbReference>
<dbReference type="GO" id="GO:0016491">
    <property type="term" value="F:oxidoreductase activity"/>
    <property type="evidence" value="ECO:0007669"/>
    <property type="project" value="UniProtKB-KW"/>
</dbReference>
<evidence type="ECO:0000313" key="3">
    <source>
        <dbReference type="EMBL" id="KIW73114.1"/>
    </source>
</evidence>
<dbReference type="InterPro" id="IPR036812">
    <property type="entry name" value="NAD(P)_OxRdtase_dom_sf"/>
</dbReference>
<dbReference type="STRING" id="5601.A0A0D2GL74"/>
<organism evidence="3 4">
    <name type="scientific">Phialophora macrospora</name>
    <dbReference type="NCBI Taxonomy" id="1851006"/>
    <lineage>
        <taxon>Eukaryota</taxon>
        <taxon>Fungi</taxon>
        <taxon>Dikarya</taxon>
        <taxon>Ascomycota</taxon>
        <taxon>Pezizomycotina</taxon>
        <taxon>Eurotiomycetes</taxon>
        <taxon>Chaetothyriomycetidae</taxon>
        <taxon>Chaetothyriales</taxon>
        <taxon>Herpotrichiellaceae</taxon>
        <taxon>Phialophora</taxon>
    </lineage>
</organism>
<name>A0A0D2GL74_9EURO</name>
<dbReference type="HOGENOM" id="CLU_023205_2_1_1"/>
<protein>
    <recommendedName>
        <fullName evidence="2">NADP-dependent oxidoreductase domain-containing protein</fullName>
    </recommendedName>
</protein>
<proteinExistence type="predicted"/>
<dbReference type="SUPFAM" id="SSF51430">
    <property type="entry name" value="NAD(P)-linked oxidoreductase"/>
    <property type="match status" value="1"/>
</dbReference>
<reference evidence="3 4" key="1">
    <citation type="submission" date="2015-01" db="EMBL/GenBank/DDBJ databases">
        <title>The Genome Sequence of Capronia semiimmersa CBS27337.</title>
        <authorList>
            <consortium name="The Broad Institute Genomics Platform"/>
            <person name="Cuomo C."/>
            <person name="de Hoog S."/>
            <person name="Gorbushina A."/>
            <person name="Stielow B."/>
            <person name="Teixiera M."/>
            <person name="Abouelleil A."/>
            <person name="Chapman S.B."/>
            <person name="Priest M."/>
            <person name="Young S.K."/>
            <person name="Wortman J."/>
            <person name="Nusbaum C."/>
            <person name="Birren B."/>
        </authorList>
    </citation>
    <scope>NUCLEOTIDE SEQUENCE [LARGE SCALE GENOMIC DNA]</scope>
    <source>
        <strain evidence="3 4">CBS 27337</strain>
    </source>
</reference>
<dbReference type="Proteomes" id="UP000054266">
    <property type="component" value="Unassembled WGS sequence"/>
</dbReference>
<evidence type="ECO:0000259" key="2">
    <source>
        <dbReference type="Pfam" id="PF00248"/>
    </source>
</evidence>